<reference evidence="2" key="1">
    <citation type="journal article" date="2014" name="Front. Microbiol.">
        <title>High frequency of phylogenetically diverse reductive dehalogenase-homologous genes in deep subseafloor sedimentary metagenomes.</title>
        <authorList>
            <person name="Kawai M."/>
            <person name="Futagami T."/>
            <person name="Toyoda A."/>
            <person name="Takaki Y."/>
            <person name="Nishi S."/>
            <person name="Hori S."/>
            <person name="Arai W."/>
            <person name="Tsubouchi T."/>
            <person name="Morono Y."/>
            <person name="Uchiyama I."/>
            <person name="Ito T."/>
            <person name="Fujiyama A."/>
            <person name="Inagaki F."/>
            <person name="Takami H."/>
        </authorList>
    </citation>
    <scope>NUCLEOTIDE SEQUENCE</scope>
    <source>
        <strain evidence="2">Expedition CK06-06</strain>
    </source>
</reference>
<dbReference type="EMBL" id="BARW01019024">
    <property type="protein sequence ID" value="GAI90462.1"/>
    <property type="molecule type" value="Genomic_DNA"/>
</dbReference>
<sequence>NSPLEVDRGMAGQQGAGAPYTPVALAEQQQAMEILKSKVFSPTAFNAPEDLYRHLAQQRRGFNFYTTTEDPKVHDAVLALQKGILDHVLHPVVLKRLTDSRLYGNGYDVSMFMTDLTEAIFAADARGDVNTFRQNLQMEYVNRLSAMVKGEQKAKYDTPSQNMAVYALNEIRDMQDRRRNVNVETEAHAENLKLVIARALDTNS</sequence>
<gene>
    <name evidence="2" type="ORF">S12H4_32429</name>
</gene>
<organism evidence="2">
    <name type="scientific">marine sediment metagenome</name>
    <dbReference type="NCBI Taxonomy" id="412755"/>
    <lineage>
        <taxon>unclassified sequences</taxon>
        <taxon>metagenomes</taxon>
        <taxon>ecological metagenomes</taxon>
    </lineage>
</organism>
<comment type="caution">
    <text evidence="2">The sequence shown here is derived from an EMBL/GenBank/DDBJ whole genome shotgun (WGS) entry which is preliminary data.</text>
</comment>
<name>X1SBT6_9ZZZZ</name>
<accession>X1SBT6</accession>
<dbReference type="AlphaFoldDB" id="X1SBT6"/>
<feature type="domain" description="EcxA zinc-binding" evidence="1">
    <location>
        <begin position="7"/>
        <end position="124"/>
    </location>
</feature>
<evidence type="ECO:0000259" key="1">
    <source>
        <dbReference type="Pfam" id="PF16313"/>
    </source>
</evidence>
<evidence type="ECO:0000313" key="2">
    <source>
        <dbReference type="EMBL" id="GAI90462.1"/>
    </source>
</evidence>
<dbReference type="PANTHER" id="PTHR38478">
    <property type="entry name" value="PEPTIDASE M1A AND M12B"/>
    <property type="match status" value="1"/>
</dbReference>
<feature type="non-terminal residue" evidence="2">
    <location>
        <position position="1"/>
    </location>
</feature>
<dbReference type="InterPro" id="IPR032534">
    <property type="entry name" value="EcxA_zinc-bd"/>
</dbReference>
<protein>
    <recommendedName>
        <fullName evidence="1">EcxA zinc-binding domain-containing protein</fullName>
    </recommendedName>
</protein>
<dbReference type="PANTHER" id="PTHR38478:SF1">
    <property type="entry name" value="ZINC DEPENDENT METALLOPROTEASE DOMAIN LIPOPROTEIN"/>
    <property type="match status" value="1"/>
</dbReference>
<proteinExistence type="predicted"/>
<dbReference type="Pfam" id="PF16313">
    <property type="entry name" value="DUF4953"/>
    <property type="match status" value="1"/>
</dbReference>